<dbReference type="InterPro" id="IPR058980">
    <property type="entry name" value="Glyco_transf_N"/>
</dbReference>
<dbReference type="Pfam" id="PF00201">
    <property type="entry name" value="UDPGT"/>
    <property type="match status" value="1"/>
</dbReference>
<organism evidence="7 8">
    <name type="scientific">Lactuca saligna</name>
    <name type="common">Willowleaf lettuce</name>
    <dbReference type="NCBI Taxonomy" id="75948"/>
    <lineage>
        <taxon>Eukaryota</taxon>
        <taxon>Viridiplantae</taxon>
        <taxon>Streptophyta</taxon>
        <taxon>Embryophyta</taxon>
        <taxon>Tracheophyta</taxon>
        <taxon>Spermatophyta</taxon>
        <taxon>Magnoliopsida</taxon>
        <taxon>eudicotyledons</taxon>
        <taxon>Gunneridae</taxon>
        <taxon>Pentapetalae</taxon>
        <taxon>asterids</taxon>
        <taxon>campanulids</taxon>
        <taxon>Asterales</taxon>
        <taxon>Asteraceae</taxon>
        <taxon>Cichorioideae</taxon>
        <taxon>Cichorieae</taxon>
        <taxon>Lactucinae</taxon>
        <taxon>Lactuca</taxon>
    </lineage>
</organism>
<dbReference type="PANTHER" id="PTHR48047:SF232">
    <property type="entry name" value="GLYCOSYLTRANSFERASE"/>
    <property type="match status" value="1"/>
</dbReference>
<dbReference type="FunFam" id="3.40.50.2000:FF:000047">
    <property type="entry name" value="Glycosyltransferase"/>
    <property type="match status" value="1"/>
</dbReference>
<evidence type="ECO:0000259" key="6">
    <source>
        <dbReference type="Pfam" id="PF26168"/>
    </source>
</evidence>
<evidence type="ECO:0000256" key="1">
    <source>
        <dbReference type="ARBA" id="ARBA00009995"/>
    </source>
</evidence>
<reference evidence="7" key="1">
    <citation type="submission" date="2023-04" db="EMBL/GenBank/DDBJ databases">
        <authorList>
            <person name="Vijverberg K."/>
            <person name="Xiong W."/>
            <person name="Schranz E."/>
        </authorList>
    </citation>
    <scope>NUCLEOTIDE SEQUENCE</scope>
</reference>
<keyword evidence="8" id="KW-1185">Reference proteome</keyword>
<feature type="domain" description="Glycosyltransferase N-terminal" evidence="6">
    <location>
        <begin position="52"/>
        <end position="291"/>
    </location>
</feature>
<comment type="similarity">
    <text evidence="1 4">Belongs to the UDP-glycosyltransferase family.</text>
</comment>
<dbReference type="PROSITE" id="PS00375">
    <property type="entry name" value="UDPGT"/>
    <property type="match status" value="1"/>
</dbReference>
<dbReference type="CDD" id="cd03784">
    <property type="entry name" value="GT1_Gtf-like"/>
    <property type="match status" value="1"/>
</dbReference>
<dbReference type="EC" id="2.4.1.-" evidence="5"/>
<gene>
    <name evidence="7" type="ORF">LSALG_LOCUS8469</name>
</gene>
<dbReference type="Proteomes" id="UP001177003">
    <property type="component" value="Chromosome 1"/>
</dbReference>
<dbReference type="GO" id="GO:0035251">
    <property type="term" value="F:UDP-glucosyltransferase activity"/>
    <property type="evidence" value="ECO:0007669"/>
    <property type="project" value="TreeGrafter"/>
</dbReference>
<evidence type="ECO:0000313" key="8">
    <source>
        <dbReference type="Proteomes" id="UP001177003"/>
    </source>
</evidence>
<keyword evidence="3 4" id="KW-0808">Transferase</keyword>
<dbReference type="SUPFAM" id="SSF53756">
    <property type="entry name" value="UDP-Glycosyltransferase/glycogen phosphorylase"/>
    <property type="match status" value="1"/>
</dbReference>
<accession>A0AA35Y7H7</accession>
<dbReference type="InterPro" id="IPR002213">
    <property type="entry name" value="UDP_glucos_trans"/>
</dbReference>
<dbReference type="Gene3D" id="3.40.50.2000">
    <property type="entry name" value="Glycogen Phosphorylase B"/>
    <property type="match status" value="2"/>
</dbReference>
<evidence type="ECO:0000313" key="7">
    <source>
        <dbReference type="EMBL" id="CAI9268020.1"/>
    </source>
</evidence>
<evidence type="ECO:0000256" key="4">
    <source>
        <dbReference type="RuleBase" id="RU003718"/>
    </source>
</evidence>
<protein>
    <recommendedName>
        <fullName evidence="5">Glycosyltransferase</fullName>
        <ecNumber evidence="5">2.4.1.-</ecNumber>
    </recommendedName>
</protein>
<dbReference type="FunFam" id="3.40.50.2000:FF:000071">
    <property type="entry name" value="Glycosyltransferase"/>
    <property type="match status" value="1"/>
</dbReference>
<dbReference type="PANTHER" id="PTHR48047">
    <property type="entry name" value="GLYCOSYLTRANSFERASE"/>
    <property type="match status" value="1"/>
</dbReference>
<dbReference type="AlphaFoldDB" id="A0AA35Y7H7"/>
<name>A0AA35Y7H7_LACSI</name>
<dbReference type="Pfam" id="PF26168">
    <property type="entry name" value="Glyco_transf_N"/>
    <property type="match status" value="1"/>
</dbReference>
<dbReference type="EMBL" id="OX465077">
    <property type="protein sequence ID" value="CAI9268020.1"/>
    <property type="molecule type" value="Genomic_DNA"/>
</dbReference>
<evidence type="ECO:0000256" key="3">
    <source>
        <dbReference type="ARBA" id="ARBA00022679"/>
    </source>
</evidence>
<sequence length="538" mass="60685">MAYALTDVLMVFVVEVVHISICFSSFRKNHQIKGNIISETAMAAPSTDVLHFVLLPLMAQGHMIPMVDIARILAQTGTTVTIITTPVNANRFKSVIDRAIEAELNIQMLELQFPFVESGLPEGCETFDMLPSAAHIVNMLKAMKMFEEPFERMLQVLCPPPSCIISDGAFPWTADVAKRLNIPRLVFYGPGCFPFLCIHILNKTNILDEIKSNSEYFALPDVPDHIEVTKPQASGWGKGNRKETKEVFEQTQEAEKATFGIVVNSFEELEPMYVEAFEKAKDTKVWCIGPVSLCNKSFQDLSERGNKVVRSEHDCMKWLDSREVKSVVYVCLGSLSHASTEQAIELALGLELSGIPFIWFIRQTREEFEKWLLEERYEERIKDRGLMVRGWAPQILILSHQAIGGFITHCGWNSTLEGICAGIPMVTWPHFAEQFLNERFIVDVLKIGVKIGAEVPITFIEKDTLEVMVKRKAIKTAVEVLMNEQEEGEARRRRAREVGEMAKKAMEEGGSSYLNIKLMIQAIAEEVAKNNKPIQDIV</sequence>
<evidence type="ECO:0000256" key="5">
    <source>
        <dbReference type="RuleBase" id="RU362057"/>
    </source>
</evidence>
<keyword evidence="2 4" id="KW-0328">Glycosyltransferase</keyword>
<dbReference type="InterPro" id="IPR035595">
    <property type="entry name" value="UDP_glycos_trans_CS"/>
</dbReference>
<evidence type="ECO:0000256" key="2">
    <source>
        <dbReference type="ARBA" id="ARBA00022676"/>
    </source>
</evidence>
<proteinExistence type="inferred from homology"/>